<feature type="domain" description="Protein kinase" evidence="8">
    <location>
        <begin position="330"/>
        <end position="606"/>
    </location>
</feature>
<reference evidence="9 10" key="1">
    <citation type="journal article" date="2023" name="Plants (Basel)">
        <title>Bridging the Gap: Combining Genomics and Transcriptomics Approaches to Understand Stylosanthes scabra, an Orphan Legume from the Brazilian Caatinga.</title>
        <authorList>
            <person name="Ferreira-Neto J.R.C."/>
            <person name="da Silva M.D."/>
            <person name="Binneck E."/>
            <person name="de Melo N.F."/>
            <person name="da Silva R.H."/>
            <person name="de Melo A.L.T.M."/>
            <person name="Pandolfi V."/>
            <person name="Bustamante F.O."/>
            <person name="Brasileiro-Vidal A.C."/>
            <person name="Benko-Iseppon A.M."/>
        </authorList>
    </citation>
    <scope>NUCLEOTIDE SEQUENCE [LARGE SCALE GENOMIC DNA]</scope>
    <source>
        <tissue evidence="9">Leaves</tissue>
    </source>
</reference>
<dbReference type="Gene3D" id="1.10.510.10">
    <property type="entry name" value="Transferase(Phosphotransferase) domain 1"/>
    <property type="match status" value="1"/>
</dbReference>
<protein>
    <recommendedName>
        <fullName evidence="8">Protein kinase domain-containing protein</fullName>
    </recommendedName>
</protein>
<dbReference type="PROSITE" id="PS00107">
    <property type="entry name" value="PROTEIN_KINASE_ATP"/>
    <property type="match status" value="1"/>
</dbReference>
<feature type="signal peptide" evidence="7">
    <location>
        <begin position="1"/>
        <end position="22"/>
    </location>
</feature>
<evidence type="ECO:0000256" key="6">
    <source>
        <dbReference type="SAM" id="Phobius"/>
    </source>
</evidence>
<evidence type="ECO:0000256" key="2">
    <source>
        <dbReference type="ARBA" id="ARBA00022741"/>
    </source>
</evidence>
<sequence>MALPYYLLLLFLLIILFPVRHAVNDKQHKCPRSFERGSRGRFQFPYTKTELPHCGLLFIHGCDDPNHYSIKTIQLEKNGTRLVLTGSIDSNSSIITVYDADFHSRLEQNKCHALGTTYTLPPPSPLLSVYIQYNVTLFRCNKKLRIKRPSYYGNQTCGDYDIYYDKNNTSPTIHDAGGIFSHCSLLHFATKDDINTTDVLSFVSSEIELEVVLSPDCDDCFNRKRGQCQLDTNNKFYCDKVPKDDNKKALKLALGIGLGMSSLLGILIIGCFLTRRYQRKHVPSDLQYLSKSTYSDANYASTNPEAESRRGYFGVPLFSYKELKEATNNFHHTTQLGQGGFGTVYYGKLRDGRDVAVKRLYEHNYRRMEQFMNEIVILARLRHKNLVSLYGYCTSPHRSELLLVYEFVQNGTVASHIHRDFAKTTTLPWHIRMKTAIDTATSLSYLHASDIIHRDVKTNNILLDNSFCVKVADFGLSRLFPNDVTHVSTAPQGTPGYVDPEYHRCYQLTSKSDVYSFGVVLVELISSKPAVDMGRHKDEINLSELAIKKIQNGALSELVDPNLDFDSDNEVKRMIVSVAELAFQCLQRDRELRPTMDEVLKVLITIESGKAKDEHIEEVDIHTSSLPSPASPDLDEVGLLKARILLPSPKAVTDRWNSESTTSSFSA</sequence>
<dbReference type="PROSITE" id="PS00108">
    <property type="entry name" value="PROTEIN_KINASE_ST"/>
    <property type="match status" value="1"/>
</dbReference>
<keyword evidence="7" id="KW-0732">Signal</keyword>
<accession>A0ABU6RNU0</accession>
<keyword evidence="3" id="KW-0418">Kinase</keyword>
<evidence type="ECO:0000313" key="9">
    <source>
        <dbReference type="EMBL" id="MED6125363.1"/>
    </source>
</evidence>
<evidence type="ECO:0000313" key="10">
    <source>
        <dbReference type="Proteomes" id="UP001341840"/>
    </source>
</evidence>
<dbReference type="PANTHER" id="PTHR46008">
    <property type="entry name" value="LEAF RUST 10 DISEASE-RESISTANCE LOCUS RECEPTOR-LIKE PROTEIN KINASE-LIKE 1.4"/>
    <property type="match status" value="1"/>
</dbReference>
<keyword evidence="1" id="KW-0808">Transferase</keyword>
<evidence type="ECO:0000256" key="7">
    <source>
        <dbReference type="SAM" id="SignalP"/>
    </source>
</evidence>
<proteinExistence type="predicted"/>
<dbReference type="InterPro" id="IPR011009">
    <property type="entry name" value="Kinase-like_dom_sf"/>
</dbReference>
<dbReference type="InterPro" id="IPR008271">
    <property type="entry name" value="Ser/Thr_kinase_AS"/>
</dbReference>
<dbReference type="CDD" id="cd14066">
    <property type="entry name" value="STKc_IRAK"/>
    <property type="match status" value="1"/>
</dbReference>
<dbReference type="PANTHER" id="PTHR46008:SF50">
    <property type="entry name" value="WALL ASSOCIATED KINASE-LIKE PROTEIN"/>
    <property type="match status" value="1"/>
</dbReference>
<keyword evidence="6" id="KW-0472">Membrane</keyword>
<dbReference type="Pfam" id="PF00069">
    <property type="entry name" value="Pkinase"/>
    <property type="match status" value="1"/>
</dbReference>
<gene>
    <name evidence="9" type="ORF">PIB30_067883</name>
</gene>
<dbReference type="SMART" id="SM00220">
    <property type="entry name" value="S_TKc"/>
    <property type="match status" value="1"/>
</dbReference>
<evidence type="ECO:0000256" key="5">
    <source>
        <dbReference type="PROSITE-ProRule" id="PRU10141"/>
    </source>
</evidence>
<dbReference type="EMBL" id="JASCZI010030925">
    <property type="protein sequence ID" value="MED6125363.1"/>
    <property type="molecule type" value="Genomic_DNA"/>
</dbReference>
<dbReference type="InterPro" id="IPR017441">
    <property type="entry name" value="Protein_kinase_ATP_BS"/>
</dbReference>
<dbReference type="InterPro" id="IPR000719">
    <property type="entry name" value="Prot_kinase_dom"/>
</dbReference>
<name>A0ABU6RNU0_9FABA</name>
<feature type="chain" id="PRO_5045333239" description="Protein kinase domain-containing protein" evidence="7">
    <location>
        <begin position="23"/>
        <end position="667"/>
    </location>
</feature>
<dbReference type="Proteomes" id="UP001341840">
    <property type="component" value="Unassembled WGS sequence"/>
</dbReference>
<keyword evidence="4 5" id="KW-0067">ATP-binding</keyword>
<evidence type="ECO:0000256" key="3">
    <source>
        <dbReference type="ARBA" id="ARBA00022777"/>
    </source>
</evidence>
<keyword evidence="6" id="KW-1133">Transmembrane helix</keyword>
<keyword evidence="2 5" id="KW-0547">Nucleotide-binding</keyword>
<keyword evidence="10" id="KW-1185">Reference proteome</keyword>
<organism evidence="9 10">
    <name type="scientific">Stylosanthes scabra</name>
    <dbReference type="NCBI Taxonomy" id="79078"/>
    <lineage>
        <taxon>Eukaryota</taxon>
        <taxon>Viridiplantae</taxon>
        <taxon>Streptophyta</taxon>
        <taxon>Embryophyta</taxon>
        <taxon>Tracheophyta</taxon>
        <taxon>Spermatophyta</taxon>
        <taxon>Magnoliopsida</taxon>
        <taxon>eudicotyledons</taxon>
        <taxon>Gunneridae</taxon>
        <taxon>Pentapetalae</taxon>
        <taxon>rosids</taxon>
        <taxon>fabids</taxon>
        <taxon>Fabales</taxon>
        <taxon>Fabaceae</taxon>
        <taxon>Papilionoideae</taxon>
        <taxon>50 kb inversion clade</taxon>
        <taxon>dalbergioids sensu lato</taxon>
        <taxon>Dalbergieae</taxon>
        <taxon>Pterocarpus clade</taxon>
        <taxon>Stylosanthes</taxon>
    </lineage>
</organism>
<dbReference type="Gene3D" id="3.30.200.20">
    <property type="entry name" value="Phosphorylase Kinase, domain 1"/>
    <property type="match status" value="1"/>
</dbReference>
<feature type="transmembrane region" description="Helical" evidence="6">
    <location>
        <begin position="252"/>
        <end position="273"/>
    </location>
</feature>
<evidence type="ECO:0000256" key="1">
    <source>
        <dbReference type="ARBA" id="ARBA00022679"/>
    </source>
</evidence>
<comment type="caution">
    <text evidence="9">The sequence shown here is derived from an EMBL/GenBank/DDBJ whole genome shotgun (WGS) entry which is preliminary data.</text>
</comment>
<dbReference type="SUPFAM" id="SSF56112">
    <property type="entry name" value="Protein kinase-like (PK-like)"/>
    <property type="match status" value="1"/>
</dbReference>
<dbReference type="PROSITE" id="PS50011">
    <property type="entry name" value="PROTEIN_KINASE_DOM"/>
    <property type="match status" value="1"/>
</dbReference>
<feature type="binding site" evidence="5">
    <location>
        <position position="358"/>
    </location>
    <ligand>
        <name>ATP</name>
        <dbReference type="ChEBI" id="CHEBI:30616"/>
    </ligand>
</feature>
<evidence type="ECO:0000259" key="8">
    <source>
        <dbReference type="PROSITE" id="PS50011"/>
    </source>
</evidence>
<evidence type="ECO:0000256" key="4">
    <source>
        <dbReference type="ARBA" id="ARBA00022840"/>
    </source>
</evidence>
<keyword evidence="6" id="KW-0812">Transmembrane</keyword>